<feature type="coiled-coil region" evidence="1">
    <location>
        <begin position="15"/>
        <end position="42"/>
    </location>
</feature>
<dbReference type="Proteomes" id="UP000190539">
    <property type="component" value="Unassembled WGS sequence"/>
</dbReference>
<comment type="caution">
    <text evidence="2">The sequence shown here is derived from an EMBL/GenBank/DDBJ whole genome shotgun (WGS) entry which is preliminary data.</text>
</comment>
<sequence>MMRDAVERGRAARIFEEHAELRRKLRQTLDRARRLRADALEMRFRTQQMRWEAADRRRAVRTRIGAEPPGSS</sequence>
<keyword evidence="3" id="KW-1185">Reference proteome</keyword>
<reference evidence="2 3" key="1">
    <citation type="submission" date="2017-02" db="EMBL/GenBank/DDBJ databases">
        <title>Draft Genome Sequence of Streptomyces tsukubaensis F601, a Producer of the immunosuppressant tacrolimus FK506.</title>
        <authorList>
            <person name="Zong G."/>
            <person name="Zhong C."/>
            <person name="Fu J."/>
            <person name="Qin R."/>
            <person name="Cao G."/>
        </authorList>
    </citation>
    <scope>NUCLEOTIDE SEQUENCE [LARGE SCALE GENOMIC DNA]</scope>
    <source>
        <strain evidence="2 3">F601</strain>
    </source>
</reference>
<proteinExistence type="predicted"/>
<dbReference type="EMBL" id="MVFC01000011">
    <property type="protein sequence ID" value="OON78789.1"/>
    <property type="molecule type" value="Genomic_DNA"/>
</dbReference>
<gene>
    <name evidence="2" type="ORF">B1H18_15560</name>
</gene>
<evidence type="ECO:0000313" key="3">
    <source>
        <dbReference type="Proteomes" id="UP000190539"/>
    </source>
</evidence>
<accession>A0A1V4A8B1</accession>
<evidence type="ECO:0000313" key="2">
    <source>
        <dbReference type="EMBL" id="OON78789.1"/>
    </source>
</evidence>
<protein>
    <submittedName>
        <fullName evidence="2">Uncharacterized protein</fullName>
    </submittedName>
</protein>
<keyword evidence="1" id="KW-0175">Coiled coil</keyword>
<organism evidence="2 3">
    <name type="scientific">Streptomyces tsukubensis</name>
    <dbReference type="NCBI Taxonomy" id="83656"/>
    <lineage>
        <taxon>Bacteria</taxon>
        <taxon>Bacillati</taxon>
        <taxon>Actinomycetota</taxon>
        <taxon>Actinomycetes</taxon>
        <taxon>Kitasatosporales</taxon>
        <taxon>Streptomycetaceae</taxon>
        <taxon>Streptomyces</taxon>
    </lineage>
</organism>
<dbReference type="AlphaFoldDB" id="A0A1V4A8B1"/>
<name>A0A1V4A8B1_9ACTN</name>
<evidence type="ECO:0000256" key="1">
    <source>
        <dbReference type="SAM" id="Coils"/>
    </source>
</evidence>